<proteinExistence type="predicted"/>
<keyword evidence="1" id="KW-1133">Transmembrane helix</keyword>
<sequence>MPASRRNSLRRVAIAALVVVVWLGWPVGSLIYRSARQPPRPEPHPVPSVQAPAAPTTLGWTLAQARAAVAADRVARLPGAPAVLDEKRIRAALAHRKARVLALPFAGLDSYKAYDKQVGKLAATRPEHAGKLVVVTGLTVRIEPDGGSVTPSTMSEIRQILTTHEMTEMVLTGIDGKSRNGDGPSRLPDAPSTLVDTVAAGLSAHRVYTAPGLPTVTATARWDDIADGPAVRLATLPPGAPDNLARQLAARFPGDLIVVVRGQWTDLAGPDPRLQSAAVYGYYGQYFEQTAKWGPPAANIGLLVAEYYGKARANAAVVEHPDRAADPLPIVLTWLPWIFAAAVGVLLAGTLAVRWRLVARRRDRRRAETARRAGLQARVAGTGARLVQLSRYVDGDDLLARAAERYRTARDLVAAGGDAATATAALDDADDQLARVAAAASVPAVPADDTEPS</sequence>
<dbReference type="AlphaFoldDB" id="A0A7R7HYN7"/>
<protein>
    <recommendedName>
        <fullName evidence="4">DUF4350 domain-containing protein</fullName>
    </recommendedName>
</protein>
<organism evidence="2 3">
    <name type="scientific">Actinocatenispora thailandica</name>
    <dbReference type="NCBI Taxonomy" id="227318"/>
    <lineage>
        <taxon>Bacteria</taxon>
        <taxon>Bacillati</taxon>
        <taxon>Actinomycetota</taxon>
        <taxon>Actinomycetes</taxon>
        <taxon>Micromonosporales</taxon>
        <taxon>Micromonosporaceae</taxon>
        <taxon>Actinocatenispora</taxon>
    </lineage>
</organism>
<evidence type="ECO:0008006" key="4">
    <source>
        <dbReference type="Google" id="ProtNLM"/>
    </source>
</evidence>
<reference evidence="2 3" key="1">
    <citation type="submission" date="2020-08" db="EMBL/GenBank/DDBJ databases">
        <title>Whole genome shotgun sequence of Actinocatenispora thailandica NBRC 105041.</title>
        <authorList>
            <person name="Komaki H."/>
            <person name="Tamura T."/>
        </authorList>
    </citation>
    <scope>NUCLEOTIDE SEQUENCE [LARGE SCALE GENOMIC DNA]</scope>
    <source>
        <strain evidence="2 3">NBRC 105041</strain>
    </source>
</reference>
<keyword evidence="3" id="KW-1185">Reference proteome</keyword>
<evidence type="ECO:0000313" key="2">
    <source>
        <dbReference type="EMBL" id="BCJ36248.1"/>
    </source>
</evidence>
<dbReference type="RefSeq" id="WP_203962652.1">
    <property type="nucleotide sequence ID" value="NZ_AP023355.1"/>
</dbReference>
<evidence type="ECO:0000313" key="3">
    <source>
        <dbReference type="Proteomes" id="UP000611640"/>
    </source>
</evidence>
<feature type="transmembrane region" description="Helical" evidence="1">
    <location>
        <begin position="334"/>
        <end position="357"/>
    </location>
</feature>
<dbReference type="EMBL" id="AP023355">
    <property type="protein sequence ID" value="BCJ36248.1"/>
    <property type="molecule type" value="Genomic_DNA"/>
</dbReference>
<dbReference type="Proteomes" id="UP000611640">
    <property type="component" value="Chromosome"/>
</dbReference>
<keyword evidence="1" id="KW-0812">Transmembrane</keyword>
<feature type="transmembrane region" description="Helical" evidence="1">
    <location>
        <begin position="12"/>
        <end position="32"/>
    </location>
</feature>
<keyword evidence="1" id="KW-0472">Membrane</keyword>
<dbReference type="KEGG" id="atl:Athai_37510"/>
<accession>A0A7R7HYN7</accession>
<name>A0A7R7HYN7_9ACTN</name>
<gene>
    <name evidence="2" type="ORF">Athai_37510</name>
</gene>
<evidence type="ECO:0000256" key="1">
    <source>
        <dbReference type="SAM" id="Phobius"/>
    </source>
</evidence>